<keyword evidence="5" id="KW-1003">Cell membrane</keyword>
<keyword evidence="9 11" id="KW-0472">Membrane</keyword>
<evidence type="ECO:0000256" key="3">
    <source>
        <dbReference type="ARBA" id="ARBA00011233"/>
    </source>
</evidence>
<keyword evidence="4" id="KW-0813">Transport</keyword>
<feature type="transmembrane region" description="Helical" evidence="11">
    <location>
        <begin position="89"/>
        <end position="108"/>
    </location>
</feature>
<evidence type="ECO:0000256" key="6">
    <source>
        <dbReference type="ARBA" id="ARBA00022692"/>
    </source>
</evidence>
<dbReference type="Proteomes" id="UP000593578">
    <property type="component" value="Unassembled WGS sequence"/>
</dbReference>
<reference evidence="13 15" key="2">
    <citation type="journal article" date="2019" name="Genome Biol. Evol.">
        <title>Insights into the evolution of the New World diploid cottons (Gossypium, subgenus Houzingenia) based on genome sequencing.</title>
        <authorList>
            <person name="Grover C.E."/>
            <person name="Arick M.A. 2nd"/>
            <person name="Thrash A."/>
            <person name="Conover J.L."/>
            <person name="Sanders W.S."/>
            <person name="Peterson D.G."/>
            <person name="Frelichowski J.E."/>
            <person name="Scheffler J.A."/>
            <person name="Scheffler B.E."/>
            <person name="Wendel J.F."/>
        </authorList>
    </citation>
    <scope>NUCLEOTIDE SEQUENCE [LARGE SCALE GENOMIC DNA]</scope>
    <source>
        <strain evidence="13">8</strain>
        <tissue evidence="13">Leaf</tissue>
    </source>
</reference>
<evidence type="ECO:0000256" key="11">
    <source>
        <dbReference type="SAM" id="Phobius"/>
    </source>
</evidence>
<dbReference type="GO" id="GO:0008308">
    <property type="term" value="F:voltage-gated monoatomic anion channel activity"/>
    <property type="evidence" value="ECO:0007669"/>
    <property type="project" value="InterPro"/>
</dbReference>
<evidence type="ECO:0000256" key="7">
    <source>
        <dbReference type="ARBA" id="ARBA00022989"/>
    </source>
</evidence>
<dbReference type="GO" id="GO:0005886">
    <property type="term" value="C:plasma membrane"/>
    <property type="evidence" value="ECO:0007669"/>
    <property type="project" value="UniProtKB-SubCell"/>
</dbReference>
<proteinExistence type="inferred from homology"/>
<evidence type="ECO:0000256" key="2">
    <source>
        <dbReference type="ARBA" id="ARBA00007808"/>
    </source>
</evidence>
<dbReference type="InterPro" id="IPR038665">
    <property type="entry name" value="Voltage-dep_anion_channel_sf"/>
</dbReference>
<keyword evidence="14" id="KW-1185">Reference proteome</keyword>
<dbReference type="PANTHER" id="PTHR31269:SF60">
    <property type="entry name" value="S-TYPE ANION CHANNEL SLAH1"/>
    <property type="match status" value="1"/>
</dbReference>
<dbReference type="Gramene" id="KJB67241">
    <property type="protein sequence ID" value="KJB67241"/>
    <property type="gene ID" value="B456_010G182100"/>
</dbReference>
<dbReference type="eggNOG" id="ENOG502QQYN">
    <property type="taxonomic scope" value="Eukaryota"/>
</dbReference>
<feature type="transmembrane region" description="Helical" evidence="11">
    <location>
        <begin position="309"/>
        <end position="327"/>
    </location>
</feature>
<dbReference type="Proteomes" id="UP000032304">
    <property type="component" value="Chromosome 10"/>
</dbReference>
<evidence type="ECO:0000256" key="10">
    <source>
        <dbReference type="ARBA" id="ARBA00054248"/>
    </source>
</evidence>
<name>A0A0D2UGR4_GOSRA</name>
<evidence type="ECO:0000256" key="5">
    <source>
        <dbReference type="ARBA" id="ARBA00022475"/>
    </source>
</evidence>
<gene>
    <name evidence="12" type="ORF">B456_010G182100</name>
    <name evidence="13" type="ORF">Gorai_008072</name>
</gene>
<dbReference type="PANTHER" id="PTHR31269">
    <property type="entry name" value="S-TYPE ANION CHANNEL SLAH3"/>
    <property type="match status" value="1"/>
</dbReference>
<comment type="subunit">
    <text evidence="3">Homotrimer.</text>
</comment>
<keyword evidence="8" id="KW-0406">Ion transport</keyword>
<dbReference type="CDD" id="cd09323">
    <property type="entry name" value="TDT_SLAC1_like"/>
    <property type="match status" value="1"/>
</dbReference>
<evidence type="ECO:0000313" key="15">
    <source>
        <dbReference type="Proteomes" id="UP000593578"/>
    </source>
</evidence>
<evidence type="ECO:0000256" key="8">
    <source>
        <dbReference type="ARBA" id="ARBA00023065"/>
    </source>
</evidence>
<evidence type="ECO:0000313" key="12">
    <source>
        <dbReference type="EMBL" id="KJB67241.1"/>
    </source>
</evidence>
<feature type="transmembrane region" description="Helical" evidence="11">
    <location>
        <begin position="129"/>
        <end position="148"/>
    </location>
</feature>
<organism evidence="12 14">
    <name type="scientific">Gossypium raimondii</name>
    <name type="common">Peruvian cotton</name>
    <name type="synonym">Gossypium klotzschianum subsp. raimondii</name>
    <dbReference type="NCBI Taxonomy" id="29730"/>
    <lineage>
        <taxon>Eukaryota</taxon>
        <taxon>Viridiplantae</taxon>
        <taxon>Streptophyta</taxon>
        <taxon>Embryophyta</taxon>
        <taxon>Tracheophyta</taxon>
        <taxon>Spermatophyta</taxon>
        <taxon>Magnoliopsida</taxon>
        <taxon>eudicotyledons</taxon>
        <taxon>Gunneridae</taxon>
        <taxon>Pentapetalae</taxon>
        <taxon>rosids</taxon>
        <taxon>malvids</taxon>
        <taxon>Malvales</taxon>
        <taxon>Malvaceae</taxon>
        <taxon>Malvoideae</taxon>
        <taxon>Gossypium</taxon>
    </lineage>
</organism>
<feature type="transmembrane region" description="Helical" evidence="11">
    <location>
        <begin position="187"/>
        <end position="208"/>
    </location>
</feature>
<comment type="function">
    <text evidence="10">Slow, weak voltage-dependent S-type anion efflux channel involved in maintenance of anion homeostasis.</text>
</comment>
<keyword evidence="7 11" id="KW-1133">Transmembrane helix</keyword>
<evidence type="ECO:0000313" key="13">
    <source>
        <dbReference type="EMBL" id="MBA0598304.1"/>
    </source>
</evidence>
<feature type="transmembrane region" description="Helical" evidence="11">
    <location>
        <begin position="279"/>
        <end position="297"/>
    </location>
</feature>
<dbReference type="InterPro" id="IPR030183">
    <property type="entry name" value="SLAC/SLAH"/>
</dbReference>
<reference evidence="13" key="3">
    <citation type="submission" date="2020-04" db="EMBL/GenBank/DDBJ databases">
        <authorList>
            <person name="Grover C.E."/>
            <person name="Arick M.A. II"/>
            <person name="Thrash A."/>
            <person name="Conover J.L."/>
            <person name="Sanders W.S."/>
            <person name="Peterson D.G."/>
            <person name="Scheffler J.A."/>
            <person name="Scheffler B.E."/>
            <person name="Wendel J.F."/>
        </authorList>
    </citation>
    <scope>NUCLEOTIDE SEQUENCE</scope>
    <source>
        <strain evidence="13">8</strain>
        <tissue evidence="13">Leaf</tissue>
    </source>
</reference>
<dbReference type="OMA" id="NECALCM"/>
<dbReference type="EMBL" id="JABEZZ010000010">
    <property type="protein sequence ID" value="MBA0598304.1"/>
    <property type="molecule type" value="Genomic_DNA"/>
</dbReference>
<accession>A0A0D2UGR4</accession>
<reference evidence="12 14" key="1">
    <citation type="journal article" date="2012" name="Nature">
        <title>Repeated polyploidization of Gossypium genomes and the evolution of spinnable cotton fibres.</title>
        <authorList>
            <person name="Paterson A.H."/>
            <person name="Wendel J.F."/>
            <person name="Gundlach H."/>
            <person name="Guo H."/>
            <person name="Jenkins J."/>
            <person name="Jin D."/>
            <person name="Llewellyn D."/>
            <person name="Showmaker K.C."/>
            <person name="Shu S."/>
            <person name="Udall J."/>
            <person name="Yoo M.J."/>
            <person name="Byers R."/>
            <person name="Chen W."/>
            <person name="Doron-Faigenboim A."/>
            <person name="Duke M.V."/>
            <person name="Gong L."/>
            <person name="Grimwood J."/>
            <person name="Grover C."/>
            <person name="Grupp K."/>
            <person name="Hu G."/>
            <person name="Lee T.H."/>
            <person name="Li J."/>
            <person name="Lin L."/>
            <person name="Liu T."/>
            <person name="Marler B.S."/>
            <person name="Page J.T."/>
            <person name="Roberts A.W."/>
            <person name="Romanel E."/>
            <person name="Sanders W.S."/>
            <person name="Szadkowski E."/>
            <person name="Tan X."/>
            <person name="Tang H."/>
            <person name="Xu C."/>
            <person name="Wang J."/>
            <person name="Wang Z."/>
            <person name="Zhang D."/>
            <person name="Zhang L."/>
            <person name="Ashrafi H."/>
            <person name="Bedon F."/>
            <person name="Bowers J.E."/>
            <person name="Brubaker C.L."/>
            <person name="Chee P.W."/>
            <person name="Das S."/>
            <person name="Gingle A.R."/>
            <person name="Haigler C.H."/>
            <person name="Harker D."/>
            <person name="Hoffmann L.V."/>
            <person name="Hovav R."/>
            <person name="Jones D.C."/>
            <person name="Lemke C."/>
            <person name="Mansoor S."/>
            <person name="ur Rahman M."/>
            <person name="Rainville L.N."/>
            <person name="Rambani A."/>
            <person name="Reddy U.K."/>
            <person name="Rong J.K."/>
            <person name="Saranga Y."/>
            <person name="Scheffler B.E."/>
            <person name="Scheffler J.A."/>
            <person name="Stelly D.M."/>
            <person name="Triplett B.A."/>
            <person name="Van Deynze A."/>
            <person name="Vaslin M.F."/>
            <person name="Waghmare V.N."/>
            <person name="Walford S.A."/>
            <person name="Wright R.J."/>
            <person name="Zaki E.A."/>
            <person name="Zhang T."/>
            <person name="Dennis E.S."/>
            <person name="Mayer K.F."/>
            <person name="Peterson D.G."/>
            <person name="Rokhsar D.S."/>
            <person name="Wang X."/>
            <person name="Schmutz J."/>
        </authorList>
    </citation>
    <scope>NUCLEOTIDE SEQUENCE [LARGE SCALE GENOMIC DNA]</scope>
</reference>
<evidence type="ECO:0000256" key="9">
    <source>
        <dbReference type="ARBA" id="ARBA00023136"/>
    </source>
</evidence>
<dbReference type="Pfam" id="PF03595">
    <property type="entry name" value="SLAC1"/>
    <property type="match status" value="1"/>
</dbReference>
<dbReference type="OrthoDB" id="1867618at2759"/>
<feature type="transmembrane region" description="Helical" evidence="11">
    <location>
        <begin position="247"/>
        <end position="267"/>
    </location>
</feature>
<keyword evidence="6 11" id="KW-0812">Transmembrane</keyword>
<dbReference type="AlphaFoldDB" id="A0A0D2UGR4"/>
<comment type="subcellular location">
    <subcellularLocation>
        <location evidence="1">Cell membrane</location>
        <topology evidence="1">Multi-pass membrane protein</topology>
    </subcellularLocation>
</comment>
<dbReference type="GO" id="GO:0006873">
    <property type="term" value="P:intracellular monoatomic ion homeostasis"/>
    <property type="evidence" value="ECO:0007669"/>
    <property type="project" value="InterPro"/>
</dbReference>
<dbReference type="InterPro" id="IPR004695">
    <property type="entry name" value="SLAC1/Mae1/Ssu1/TehA"/>
</dbReference>
<feature type="transmembrane region" description="Helical" evidence="11">
    <location>
        <begin position="154"/>
        <end position="175"/>
    </location>
</feature>
<feature type="transmembrane region" description="Helical" evidence="11">
    <location>
        <begin position="214"/>
        <end position="235"/>
    </location>
</feature>
<evidence type="ECO:0000256" key="1">
    <source>
        <dbReference type="ARBA" id="ARBA00004651"/>
    </source>
</evidence>
<dbReference type="EMBL" id="CM001749">
    <property type="protein sequence ID" value="KJB67241.1"/>
    <property type="molecule type" value="Genomic_DNA"/>
</dbReference>
<evidence type="ECO:0000313" key="14">
    <source>
        <dbReference type="Proteomes" id="UP000032304"/>
    </source>
</evidence>
<dbReference type="KEGG" id="gra:105774154"/>
<evidence type="ECO:0000256" key="4">
    <source>
        <dbReference type="ARBA" id="ARBA00022448"/>
    </source>
</evidence>
<sequence length="388" mass="43452">MMEEIECKPPTQLIVEASISSTDHPEKNNSGEALSPSCSNILTKIHAGYFRISLSLGCQALLWKILTQPNGVSRDVLHVFRKLPSTACLLLWCLAALTQISLTLVYALRCYFQFDLVKAEFSHHIGVNYLYAPWISWLALLQSAPILLQNSSLLHMILCWTFIVPLAMLDIKIYGQWFTTEKRFLSVMANPTSLISVIGNLVAARAAAQMGWKESAVCMWSLGMVHYLVLFVTLYQRLSGQNSLPTILRPTFFLFFAAPSMGSLAWNSITGTFDTTSKMLFFFSLFLFVSLACRPFLFKKSMRKFNVAWWAYSFPLTFLAMAAVEYSREVKCHLATLLMLLLSVVSVLVFLGLMMLTAANIDRLLGGTDDPILAFCKNKKPNAGATTK</sequence>
<feature type="transmembrane region" description="Helical" evidence="11">
    <location>
        <begin position="333"/>
        <end position="356"/>
    </location>
</feature>
<protein>
    <submittedName>
        <fullName evidence="12">Uncharacterized protein</fullName>
    </submittedName>
</protein>
<dbReference type="Gene3D" id="1.50.10.150">
    <property type="entry name" value="Voltage-dependent anion channel"/>
    <property type="match status" value="1"/>
</dbReference>
<dbReference type="FunFam" id="1.50.10.150:FF:000003">
    <property type="entry name" value="S-type anion channel SLAH1"/>
    <property type="match status" value="1"/>
</dbReference>
<comment type="similarity">
    <text evidence="2">Belongs to the SLAC1 S-type anion channel family.</text>
</comment>